<evidence type="ECO:0000313" key="2">
    <source>
        <dbReference type="EMBL" id="QMR40743.1"/>
    </source>
</evidence>
<reference evidence="3" key="1">
    <citation type="submission" date="2020-06" db="EMBL/GenBank/DDBJ databases">
        <title>REHAB project genomes.</title>
        <authorList>
            <person name="Shaw L.P."/>
        </authorList>
    </citation>
    <scope>NUCLEOTIDE SEQUENCE [LARGE SCALE GENOMIC DNA]</scope>
    <source>
        <strain evidence="3">RHBSTW-00938</strain>
    </source>
</reference>
<dbReference type="RefSeq" id="WP_045363552.1">
    <property type="nucleotide sequence ID" value="NZ_BGNU01000035.1"/>
</dbReference>
<feature type="transmembrane region" description="Helical" evidence="1">
    <location>
        <begin position="6"/>
        <end position="26"/>
    </location>
</feature>
<keyword evidence="1" id="KW-0472">Membrane</keyword>
<organism evidence="2 3">
    <name type="scientific">Klebsiella aerogenes</name>
    <name type="common">Enterobacter aerogenes</name>
    <dbReference type="NCBI Taxonomy" id="548"/>
    <lineage>
        <taxon>Bacteria</taxon>
        <taxon>Pseudomonadati</taxon>
        <taxon>Pseudomonadota</taxon>
        <taxon>Gammaproteobacteria</taxon>
        <taxon>Enterobacterales</taxon>
        <taxon>Enterobacteriaceae</taxon>
        <taxon>Klebsiella/Raoultella group</taxon>
        <taxon>Klebsiella</taxon>
    </lineage>
</organism>
<name>A0AAP9QXK9_KLEAE</name>
<protein>
    <submittedName>
        <fullName evidence="2">Uncharacterized protein</fullName>
    </submittedName>
</protein>
<proteinExistence type="predicted"/>
<keyword evidence="1" id="KW-1133">Transmembrane helix</keyword>
<dbReference type="Proteomes" id="UP000514462">
    <property type="component" value="Chromosome"/>
</dbReference>
<evidence type="ECO:0000256" key="1">
    <source>
        <dbReference type="SAM" id="Phobius"/>
    </source>
</evidence>
<evidence type="ECO:0000313" key="3">
    <source>
        <dbReference type="Proteomes" id="UP000514462"/>
    </source>
</evidence>
<accession>A0AAP9QXK9</accession>
<keyword evidence="1" id="KW-0812">Transmembrane</keyword>
<sequence length="141" mass="15473">MRLRTAIKWLHGLLTTILLMMVIGFMTSTPGSEQRSEDKVITSQQLDSHTWLYVTGFSGGGATVADSYRYYLTGKIEGDAAAELAKQIPFLIAAGSGANVSVEGEVINISYSGRVFSFSNSIVYEYKGETFRPQVSFQARN</sequence>
<dbReference type="EMBL" id="CP055904">
    <property type="protein sequence ID" value="QMR40743.1"/>
    <property type="molecule type" value="Genomic_DNA"/>
</dbReference>
<dbReference type="AlphaFoldDB" id="A0AAP9QXK9"/>
<gene>
    <name evidence="2" type="ORF">HV331_15105</name>
</gene>